<evidence type="ECO:0000256" key="6">
    <source>
        <dbReference type="ARBA" id="ARBA00022841"/>
    </source>
</evidence>
<evidence type="ECO:0000313" key="8">
    <source>
        <dbReference type="EMBL" id="HIW93053.1"/>
    </source>
</evidence>
<sequence>MKHAKPRETVTAVLFLLLLAAGCIYALYPFFTGESDFRAALGQLRRGELTVETFLDEAEEDLNSDLDRSHGFIQLYGGIQKLLGRQVLSDVDPTNTVVRLSDGSLQFVDMTRTGPKDTVEANAQAAIGLRDALEAENIPFLYVMAPQKIGPGLEEELLPTGIPDYGNGYADAFLSTLKDANVDTVDLRTVLAQSDTPWTQWFFRTDHHWKPEAAFFCYQSLVQTLETYGIYTDPMYTDEANWEKTIYEDYFLGSQGKRVGSLYTGVDDFTAYSPKFPTDMGYTCDFYDIHRSGAMTQSVLFPERLETKDWFNANPYTYYAGGDYPLATVENYRNPDGKSVVLIRESFSCAITPFLALSCSTLNTIDLRYFSGDLVDTITNLHPDLVIMLYGTTSTANETLFTFE</sequence>
<keyword evidence="6" id="KW-0016">Alginate biosynthesis</keyword>
<evidence type="ECO:0000259" key="7">
    <source>
        <dbReference type="Pfam" id="PF16822"/>
    </source>
</evidence>
<dbReference type="AlphaFoldDB" id="A0A9D1RTK1"/>
<dbReference type="PROSITE" id="PS51257">
    <property type="entry name" value="PROKAR_LIPOPROTEIN"/>
    <property type="match status" value="1"/>
</dbReference>
<evidence type="ECO:0000256" key="2">
    <source>
        <dbReference type="ARBA" id="ARBA00005182"/>
    </source>
</evidence>
<dbReference type="InterPro" id="IPR031811">
    <property type="entry name" value="ALGX/ALGJ_SGNH-like"/>
</dbReference>
<reference evidence="8" key="2">
    <citation type="submission" date="2021-04" db="EMBL/GenBank/DDBJ databases">
        <authorList>
            <person name="Gilroy R."/>
        </authorList>
    </citation>
    <scope>NUCLEOTIDE SEQUENCE</scope>
    <source>
        <strain evidence="8">ChiGjej6B6-1540</strain>
    </source>
</reference>
<organism evidence="8 9">
    <name type="scientific">Candidatus Flavonifractor merdipullorum</name>
    <dbReference type="NCBI Taxonomy" id="2838590"/>
    <lineage>
        <taxon>Bacteria</taxon>
        <taxon>Bacillati</taxon>
        <taxon>Bacillota</taxon>
        <taxon>Clostridia</taxon>
        <taxon>Eubacteriales</taxon>
        <taxon>Oscillospiraceae</taxon>
        <taxon>Flavonifractor</taxon>
    </lineage>
</organism>
<gene>
    <name evidence="8" type="ORF">H9868_00775</name>
</gene>
<dbReference type="GO" id="GO:0042597">
    <property type="term" value="C:periplasmic space"/>
    <property type="evidence" value="ECO:0007669"/>
    <property type="project" value="UniProtKB-SubCell"/>
</dbReference>
<evidence type="ECO:0000256" key="1">
    <source>
        <dbReference type="ARBA" id="ARBA00004418"/>
    </source>
</evidence>
<proteinExistence type="predicted"/>
<dbReference type="GO" id="GO:0042121">
    <property type="term" value="P:alginic acid biosynthetic process"/>
    <property type="evidence" value="ECO:0007669"/>
    <property type="project" value="UniProtKB-KW"/>
</dbReference>
<comment type="caution">
    <text evidence="8">The sequence shown here is derived from an EMBL/GenBank/DDBJ whole genome shotgun (WGS) entry which is preliminary data.</text>
</comment>
<name>A0A9D1RTK1_9FIRM</name>
<evidence type="ECO:0000313" key="9">
    <source>
        <dbReference type="Proteomes" id="UP000824192"/>
    </source>
</evidence>
<feature type="domain" description="AlgX/AlgJ SGNH hydrolase-like" evidence="7">
    <location>
        <begin position="116"/>
        <end position="227"/>
    </location>
</feature>
<keyword evidence="3" id="KW-0808">Transferase</keyword>
<dbReference type="Proteomes" id="UP000824192">
    <property type="component" value="Unassembled WGS sequence"/>
</dbReference>
<evidence type="ECO:0000256" key="3">
    <source>
        <dbReference type="ARBA" id="ARBA00022679"/>
    </source>
</evidence>
<protein>
    <recommendedName>
        <fullName evidence="7">AlgX/AlgJ SGNH hydrolase-like domain-containing protein</fullName>
    </recommendedName>
</protein>
<accession>A0A9D1RTK1</accession>
<evidence type="ECO:0000256" key="5">
    <source>
        <dbReference type="ARBA" id="ARBA00022764"/>
    </source>
</evidence>
<evidence type="ECO:0000256" key="4">
    <source>
        <dbReference type="ARBA" id="ARBA00022729"/>
    </source>
</evidence>
<dbReference type="EMBL" id="DXGA01000018">
    <property type="protein sequence ID" value="HIW93053.1"/>
    <property type="molecule type" value="Genomic_DNA"/>
</dbReference>
<keyword evidence="4" id="KW-0732">Signal</keyword>
<comment type="subcellular location">
    <subcellularLocation>
        <location evidence="1">Periplasm</location>
    </subcellularLocation>
</comment>
<comment type="pathway">
    <text evidence="2">Glycan biosynthesis; alginate biosynthesis.</text>
</comment>
<reference evidence="8" key="1">
    <citation type="journal article" date="2021" name="PeerJ">
        <title>Extensive microbial diversity within the chicken gut microbiome revealed by metagenomics and culture.</title>
        <authorList>
            <person name="Gilroy R."/>
            <person name="Ravi A."/>
            <person name="Getino M."/>
            <person name="Pursley I."/>
            <person name="Horton D.L."/>
            <person name="Alikhan N.F."/>
            <person name="Baker D."/>
            <person name="Gharbi K."/>
            <person name="Hall N."/>
            <person name="Watson M."/>
            <person name="Adriaenssens E.M."/>
            <person name="Foster-Nyarko E."/>
            <person name="Jarju S."/>
            <person name="Secka A."/>
            <person name="Antonio M."/>
            <person name="Oren A."/>
            <person name="Chaudhuri R.R."/>
            <person name="La Ragione R."/>
            <person name="Hildebrand F."/>
            <person name="Pallen M.J."/>
        </authorList>
    </citation>
    <scope>NUCLEOTIDE SEQUENCE</scope>
    <source>
        <strain evidence="8">ChiGjej6B6-1540</strain>
    </source>
</reference>
<dbReference type="GO" id="GO:0016740">
    <property type="term" value="F:transferase activity"/>
    <property type="evidence" value="ECO:0007669"/>
    <property type="project" value="UniProtKB-KW"/>
</dbReference>
<dbReference type="Pfam" id="PF16822">
    <property type="entry name" value="ALGX"/>
    <property type="match status" value="1"/>
</dbReference>
<keyword evidence="5" id="KW-0574">Periplasm</keyword>